<comment type="caution">
    <text evidence="4">The sequence shown here is derived from an EMBL/GenBank/DDBJ whole genome shotgun (WGS) entry which is preliminary data.</text>
</comment>
<dbReference type="Proteomes" id="UP000580250">
    <property type="component" value="Unassembled WGS sequence"/>
</dbReference>
<dbReference type="GO" id="GO:0006508">
    <property type="term" value="P:proteolysis"/>
    <property type="evidence" value="ECO:0007669"/>
    <property type="project" value="InterPro"/>
</dbReference>
<sequence>MLKKLCNLIILLILLNFVHGQNKGKPKNNGQIYQTNITNFFDQSYTIKVSIGTPPQTFNVLLSTGSADCWVTAFNVSTNKPRFFPQNSSTFSYPNPQKYLNLPSIQGIVGVDTIQVWFNQNWIGLKNFLN</sequence>
<dbReference type="GO" id="GO:0004190">
    <property type="term" value="F:aspartic-type endopeptidase activity"/>
    <property type="evidence" value="ECO:0007669"/>
    <property type="project" value="InterPro"/>
</dbReference>
<evidence type="ECO:0000313" key="4">
    <source>
        <dbReference type="EMBL" id="CAD2157272.1"/>
    </source>
</evidence>
<dbReference type="InterPro" id="IPR033121">
    <property type="entry name" value="PEPTIDASE_A1"/>
</dbReference>
<gene>
    <name evidence="4" type="ORF">MENT_LOCUS12563</name>
</gene>
<feature type="chain" id="PRO_5027624300" description="Peptidase A1 domain-containing protein" evidence="2">
    <location>
        <begin position="21"/>
        <end position="130"/>
    </location>
</feature>
<evidence type="ECO:0000259" key="3">
    <source>
        <dbReference type="PROSITE" id="PS51767"/>
    </source>
</evidence>
<reference evidence="4 5" key="1">
    <citation type="submission" date="2020-08" db="EMBL/GenBank/DDBJ databases">
        <authorList>
            <person name="Koutsovoulos G."/>
            <person name="Danchin GJ E."/>
        </authorList>
    </citation>
    <scope>NUCLEOTIDE SEQUENCE [LARGE SCALE GENOMIC DNA]</scope>
</reference>
<dbReference type="SUPFAM" id="SSF50630">
    <property type="entry name" value="Acid proteases"/>
    <property type="match status" value="1"/>
</dbReference>
<dbReference type="InterPro" id="IPR001461">
    <property type="entry name" value="Aspartic_peptidase_A1"/>
</dbReference>
<dbReference type="OrthoDB" id="5874963at2759"/>
<dbReference type="PANTHER" id="PTHR47966">
    <property type="entry name" value="BETA-SITE APP-CLEAVING ENZYME, ISOFORM A-RELATED"/>
    <property type="match status" value="1"/>
</dbReference>
<proteinExistence type="inferred from homology"/>
<dbReference type="InterPro" id="IPR021109">
    <property type="entry name" value="Peptidase_aspartic_dom_sf"/>
</dbReference>
<dbReference type="Pfam" id="PF00026">
    <property type="entry name" value="Asp"/>
    <property type="match status" value="1"/>
</dbReference>
<comment type="similarity">
    <text evidence="1">Belongs to the peptidase A1 family.</text>
</comment>
<dbReference type="Gene3D" id="2.40.70.10">
    <property type="entry name" value="Acid Proteases"/>
    <property type="match status" value="1"/>
</dbReference>
<dbReference type="EMBL" id="CAJEWN010000065">
    <property type="protein sequence ID" value="CAD2157272.1"/>
    <property type="molecule type" value="Genomic_DNA"/>
</dbReference>
<feature type="domain" description="Peptidase A1" evidence="3">
    <location>
        <begin position="45"/>
        <end position="130"/>
    </location>
</feature>
<protein>
    <recommendedName>
        <fullName evidence="3">Peptidase A1 domain-containing protein</fullName>
    </recommendedName>
</protein>
<accession>A0A6V7UG48</accession>
<evidence type="ECO:0000256" key="1">
    <source>
        <dbReference type="ARBA" id="ARBA00007447"/>
    </source>
</evidence>
<organism evidence="4 5">
    <name type="scientific">Meloidogyne enterolobii</name>
    <name type="common">Root-knot nematode worm</name>
    <name type="synonym">Meloidogyne mayaguensis</name>
    <dbReference type="NCBI Taxonomy" id="390850"/>
    <lineage>
        <taxon>Eukaryota</taxon>
        <taxon>Metazoa</taxon>
        <taxon>Ecdysozoa</taxon>
        <taxon>Nematoda</taxon>
        <taxon>Chromadorea</taxon>
        <taxon>Rhabditida</taxon>
        <taxon>Tylenchina</taxon>
        <taxon>Tylenchomorpha</taxon>
        <taxon>Tylenchoidea</taxon>
        <taxon>Meloidogynidae</taxon>
        <taxon>Meloidogyninae</taxon>
        <taxon>Meloidogyne</taxon>
    </lineage>
</organism>
<dbReference type="PANTHER" id="PTHR47966:SF51">
    <property type="entry name" value="BETA-SITE APP-CLEAVING ENZYME, ISOFORM A-RELATED"/>
    <property type="match status" value="1"/>
</dbReference>
<dbReference type="PROSITE" id="PS51767">
    <property type="entry name" value="PEPTIDASE_A1"/>
    <property type="match status" value="1"/>
</dbReference>
<feature type="signal peptide" evidence="2">
    <location>
        <begin position="1"/>
        <end position="20"/>
    </location>
</feature>
<keyword evidence="2" id="KW-0732">Signal</keyword>
<evidence type="ECO:0000313" key="5">
    <source>
        <dbReference type="Proteomes" id="UP000580250"/>
    </source>
</evidence>
<evidence type="ECO:0000256" key="2">
    <source>
        <dbReference type="SAM" id="SignalP"/>
    </source>
</evidence>
<dbReference type="AlphaFoldDB" id="A0A6V7UG48"/>
<name>A0A6V7UG48_MELEN</name>